<evidence type="ECO:0000313" key="9">
    <source>
        <dbReference type="EMBL" id="OCH95432.1"/>
    </source>
</evidence>
<evidence type="ECO:0000259" key="8">
    <source>
        <dbReference type="PROSITE" id="PS50850"/>
    </source>
</evidence>
<dbReference type="InterPro" id="IPR020846">
    <property type="entry name" value="MFS_dom"/>
</dbReference>
<reference evidence="9 10" key="1">
    <citation type="submission" date="2016-07" db="EMBL/GenBank/DDBJ databases">
        <title>Draft genome of the white-rot fungus Obba rivulosa 3A-2.</title>
        <authorList>
            <consortium name="DOE Joint Genome Institute"/>
            <person name="Miettinen O."/>
            <person name="Riley R."/>
            <person name="Acob R."/>
            <person name="Barry K."/>
            <person name="Cullen D."/>
            <person name="De Vries R."/>
            <person name="Hainaut M."/>
            <person name="Hatakka A."/>
            <person name="Henrissat B."/>
            <person name="Hilden K."/>
            <person name="Kuo R."/>
            <person name="Labutti K."/>
            <person name="Lipzen A."/>
            <person name="Makela M.R."/>
            <person name="Sandor L."/>
            <person name="Spatafora J.W."/>
            <person name="Grigoriev I.V."/>
            <person name="Hibbett D.S."/>
        </authorList>
    </citation>
    <scope>NUCLEOTIDE SEQUENCE [LARGE SCALE GENOMIC DNA]</scope>
    <source>
        <strain evidence="9 10">3A-2</strain>
    </source>
</reference>
<dbReference type="Pfam" id="PF07690">
    <property type="entry name" value="MFS_1"/>
    <property type="match status" value="1"/>
</dbReference>
<dbReference type="SUPFAM" id="SSF103473">
    <property type="entry name" value="MFS general substrate transporter"/>
    <property type="match status" value="1"/>
</dbReference>
<dbReference type="CDD" id="cd17330">
    <property type="entry name" value="MFS_SLC46_TetA_like"/>
    <property type="match status" value="1"/>
</dbReference>
<protein>
    <submittedName>
        <fullName evidence="9">MFS general substrate transporter</fullName>
    </submittedName>
</protein>
<keyword evidence="10" id="KW-1185">Reference proteome</keyword>
<dbReference type="AlphaFoldDB" id="A0A8E2J5V3"/>
<dbReference type="EMBL" id="KV722336">
    <property type="protein sequence ID" value="OCH95432.1"/>
    <property type="molecule type" value="Genomic_DNA"/>
</dbReference>
<evidence type="ECO:0000256" key="6">
    <source>
        <dbReference type="SAM" id="MobiDB-lite"/>
    </source>
</evidence>
<name>A0A8E2J5V3_9APHY</name>
<feature type="transmembrane region" description="Helical" evidence="7">
    <location>
        <begin position="466"/>
        <end position="485"/>
    </location>
</feature>
<dbReference type="GO" id="GO:0022857">
    <property type="term" value="F:transmembrane transporter activity"/>
    <property type="evidence" value="ECO:0007669"/>
    <property type="project" value="InterPro"/>
</dbReference>
<feature type="transmembrane region" description="Helical" evidence="7">
    <location>
        <begin position="287"/>
        <end position="308"/>
    </location>
</feature>
<evidence type="ECO:0000313" key="10">
    <source>
        <dbReference type="Proteomes" id="UP000250043"/>
    </source>
</evidence>
<evidence type="ECO:0000256" key="3">
    <source>
        <dbReference type="ARBA" id="ARBA00022692"/>
    </source>
</evidence>
<dbReference type="Proteomes" id="UP000250043">
    <property type="component" value="Unassembled WGS sequence"/>
</dbReference>
<dbReference type="InterPro" id="IPR011701">
    <property type="entry name" value="MFS"/>
</dbReference>
<feature type="transmembrane region" description="Helical" evidence="7">
    <location>
        <begin position="104"/>
        <end position="126"/>
    </location>
</feature>
<dbReference type="PANTHER" id="PTHR23504:SF15">
    <property type="entry name" value="MAJOR FACILITATOR SUPERFAMILY (MFS) PROFILE DOMAIN-CONTAINING PROTEIN"/>
    <property type="match status" value="1"/>
</dbReference>
<dbReference type="PROSITE" id="PS50850">
    <property type="entry name" value="MFS"/>
    <property type="match status" value="1"/>
</dbReference>
<accession>A0A8E2J5V3</accession>
<keyword evidence="3 7" id="KW-0812">Transmembrane</keyword>
<evidence type="ECO:0000256" key="7">
    <source>
        <dbReference type="SAM" id="Phobius"/>
    </source>
</evidence>
<keyword evidence="4 7" id="KW-1133">Transmembrane helix</keyword>
<keyword evidence="2" id="KW-0813">Transport</keyword>
<comment type="subcellular location">
    <subcellularLocation>
        <location evidence="1">Membrane</location>
        <topology evidence="1">Multi-pass membrane protein</topology>
    </subcellularLocation>
</comment>
<evidence type="ECO:0000256" key="4">
    <source>
        <dbReference type="ARBA" id="ARBA00022989"/>
    </source>
</evidence>
<dbReference type="PRINTS" id="PR01035">
    <property type="entry name" value="TCRTETA"/>
</dbReference>
<keyword evidence="5 7" id="KW-0472">Membrane</keyword>
<gene>
    <name evidence="9" type="ORF">OBBRIDRAFT_830993</name>
</gene>
<proteinExistence type="predicted"/>
<feature type="region of interest" description="Disordered" evidence="6">
    <location>
        <begin position="1"/>
        <end position="23"/>
    </location>
</feature>
<dbReference type="InterPro" id="IPR036259">
    <property type="entry name" value="MFS_trans_sf"/>
</dbReference>
<feature type="transmembrane region" description="Helical" evidence="7">
    <location>
        <begin position="205"/>
        <end position="227"/>
    </location>
</feature>
<dbReference type="GO" id="GO:0016020">
    <property type="term" value="C:membrane"/>
    <property type="evidence" value="ECO:0007669"/>
    <property type="project" value="UniProtKB-SubCell"/>
</dbReference>
<sequence length="498" mass="53976">MTAHQADEETPLLQPEGQQRKPAHTPLPWAQLCILLVLQLAEPLTSQVISPFAPDLIRHIGITHGDETKVGYYVGLMHSIFFATQAVTVLHWSRVSDHVGRKPVIMSGLIGLSLSMYCFGLSRTFWGLVLSRSLNGALNGNIGVLKSMMAEITDSTNIAQAYSYLPIAWSTGSTLGPLIGGSLSHPVERFPKIFGRSDFLEKYPYFLPCAIPATFSALAFLVTWLFLKETVSSPMSIRRIIQMRRNKANVTLQAVTGPEGPKTAPIDTPTKPGAKPLPLKALLIPRVLIAAGNYAFLAIVDIALRSVLPVFYSTPIHLGGLGLSPQTIGIILSSYGIINGLLQIFFFSRILRVLGAKKIYLIGVSSALPVFAMFPVVNTLARLYGLHKIVWAAVALQVTISMAINFSYGSVFMYITASSPNKASLGSVNGIAQMGVSIMRTVGPSIANSLFSLSIDQQHHYLDGNLVYWALGGLTFVALWVGTLLPAKVWVDDTTAES</sequence>
<organism evidence="9 10">
    <name type="scientific">Obba rivulosa</name>
    <dbReference type="NCBI Taxonomy" id="1052685"/>
    <lineage>
        <taxon>Eukaryota</taxon>
        <taxon>Fungi</taxon>
        <taxon>Dikarya</taxon>
        <taxon>Basidiomycota</taxon>
        <taxon>Agaricomycotina</taxon>
        <taxon>Agaricomycetes</taxon>
        <taxon>Polyporales</taxon>
        <taxon>Gelatoporiaceae</taxon>
        <taxon>Obba</taxon>
    </lineage>
</organism>
<evidence type="ECO:0000256" key="5">
    <source>
        <dbReference type="ARBA" id="ARBA00023136"/>
    </source>
</evidence>
<dbReference type="Gene3D" id="1.20.1250.20">
    <property type="entry name" value="MFS general substrate transporter like domains"/>
    <property type="match status" value="1"/>
</dbReference>
<evidence type="ECO:0000256" key="2">
    <source>
        <dbReference type="ARBA" id="ARBA00022448"/>
    </source>
</evidence>
<feature type="transmembrane region" description="Helical" evidence="7">
    <location>
        <begin position="359"/>
        <end position="377"/>
    </location>
</feature>
<evidence type="ECO:0000256" key="1">
    <source>
        <dbReference type="ARBA" id="ARBA00004141"/>
    </source>
</evidence>
<dbReference type="PANTHER" id="PTHR23504">
    <property type="entry name" value="MAJOR FACILITATOR SUPERFAMILY DOMAIN-CONTAINING PROTEIN 10"/>
    <property type="match status" value="1"/>
</dbReference>
<feature type="transmembrane region" description="Helical" evidence="7">
    <location>
        <begin position="328"/>
        <end position="347"/>
    </location>
</feature>
<feature type="transmembrane region" description="Helical" evidence="7">
    <location>
        <begin position="389"/>
        <end position="415"/>
    </location>
</feature>
<feature type="domain" description="Major facilitator superfamily (MFS) profile" evidence="8">
    <location>
        <begin position="31"/>
        <end position="490"/>
    </location>
</feature>
<dbReference type="InterPro" id="IPR001958">
    <property type="entry name" value="Tet-R_TetA/multi-R_MdtG-like"/>
</dbReference>
<feature type="transmembrane region" description="Helical" evidence="7">
    <location>
        <begin position="70"/>
        <end position="92"/>
    </location>
</feature>
<dbReference type="OrthoDB" id="419616at2759"/>